<name>A0A845BRQ4_9NEIS</name>
<evidence type="ECO:0000313" key="2">
    <source>
        <dbReference type="Proteomes" id="UP000467214"/>
    </source>
</evidence>
<reference evidence="1 2" key="1">
    <citation type="submission" date="2019-12" db="EMBL/GenBank/DDBJ databases">
        <title>Neisseriaceae gen. nov. sp. Genome sequencing and assembly.</title>
        <authorList>
            <person name="Liu Z."/>
            <person name="Li A."/>
        </authorList>
    </citation>
    <scope>NUCLEOTIDE SEQUENCE [LARGE SCALE GENOMIC DNA]</scope>
    <source>
        <strain evidence="1 2">B2N2-7</strain>
    </source>
</reference>
<sequence>MTEFAIMAALLSPPLLIAAWREFRDDNRRDAALLGSLGTISSASTLLASLG</sequence>
<organism evidence="1 2">
    <name type="scientific">Craterilacuibacter sinensis</name>
    <dbReference type="NCBI Taxonomy" id="2686017"/>
    <lineage>
        <taxon>Bacteria</taxon>
        <taxon>Pseudomonadati</taxon>
        <taxon>Pseudomonadota</taxon>
        <taxon>Betaproteobacteria</taxon>
        <taxon>Neisseriales</taxon>
        <taxon>Neisseriaceae</taxon>
        <taxon>Craterilacuibacter</taxon>
    </lineage>
</organism>
<dbReference type="EMBL" id="WSSB01000012">
    <property type="protein sequence ID" value="MXR37838.1"/>
    <property type="molecule type" value="Genomic_DNA"/>
</dbReference>
<evidence type="ECO:0000313" key="1">
    <source>
        <dbReference type="EMBL" id="MXR37838.1"/>
    </source>
</evidence>
<proteinExistence type="predicted"/>
<accession>A0A845BRQ4</accession>
<protein>
    <submittedName>
        <fullName evidence="1">Uncharacterized protein</fullName>
    </submittedName>
</protein>
<dbReference type="RefSeq" id="WP_160797657.1">
    <property type="nucleotide sequence ID" value="NZ_WSSB01000012.1"/>
</dbReference>
<gene>
    <name evidence="1" type="ORF">GQF02_12720</name>
</gene>
<dbReference type="AlphaFoldDB" id="A0A845BRQ4"/>
<dbReference type="Proteomes" id="UP000467214">
    <property type="component" value="Unassembled WGS sequence"/>
</dbReference>
<keyword evidence="2" id="KW-1185">Reference proteome</keyword>
<comment type="caution">
    <text evidence="1">The sequence shown here is derived from an EMBL/GenBank/DDBJ whole genome shotgun (WGS) entry which is preliminary data.</text>
</comment>